<evidence type="ECO:0000259" key="11">
    <source>
        <dbReference type="PROSITE" id="PS51192"/>
    </source>
</evidence>
<dbReference type="SMART" id="SM00490">
    <property type="entry name" value="HELICc"/>
    <property type="match status" value="1"/>
</dbReference>
<dbReference type="GO" id="GO:0140658">
    <property type="term" value="F:ATP-dependent chromatin remodeler activity"/>
    <property type="evidence" value="ECO:0007669"/>
    <property type="project" value="TreeGrafter"/>
</dbReference>
<feature type="compositionally biased region" description="Acidic residues" evidence="10">
    <location>
        <begin position="46"/>
        <end position="56"/>
    </location>
</feature>
<keyword evidence="5 13" id="KW-0863">Zinc-finger</keyword>
<dbReference type="InterPro" id="IPR011011">
    <property type="entry name" value="Znf_FYVE_PHD"/>
</dbReference>
<dbReference type="GO" id="GO:0003677">
    <property type="term" value="F:DNA binding"/>
    <property type="evidence" value="ECO:0007669"/>
    <property type="project" value="TreeGrafter"/>
</dbReference>
<dbReference type="SUPFAM" id="SSF54160">
    <property type="entry name" value="Chromo domain-like"/>
    <property type="match status" value="1"/>
</dbReference>
<dbReference type="GeneID" id="63770278"/>
<dbReference type="GO" id="GO:0005524">
    <property type="term" value="F:ATP binding"/>
    <property type="evidence" value="ECO:0007669"/>
    <property type="project" value="UniProtKB-KW"/>
</dbReference>
<dbReference type="InterPro" id="IPR027417">
    <property type="entry name" value="P-loop_NTPase"/>
</dbReference>
<evidence type="ECO:0000313" key="14">
    <source>
        <dbReference type="Proteomes" id="UP000193689"/>
    </source>
</evidence>
<dbReference type="PROSITE" id="PS51194">
    <property type="entry name" value="HELICASE_CTER"/>
    <property type="match status" value="1"/>
</dbReference>
<dbReference type="Pfam" id="PF23615">
    <property type="entry name" value="Chromo_MIT1"/>
    <property type="match status" value="1"/>
</dbReference>
<dbReference type="EMBL" id="MCFJ01000006">
    <property type="protein sequence ID" value="ORY65415.1"/>
    <property type="molecule type" value="Genomic_DNA"/>
</dbReference>
<dbReference type="InterPro" id="IPR056616">
    <property type="entry name" value="Chromo_MIT1"/>
</dbReference>
<feature type="compositionally biased region" description="Basic and acidic residues" evidence="10">
    <location>
        <begin position="1261"/>
        <end position="1271"/>
    </location>
</feature>
<feature type="compositionally biased region" description="Acidic residues" evidence="10">
    <location>
        <begin position="1272"/>
        <end position="1301"/>
    </location>
</feature>
<dbReference type="OrthoDB" id="5857104at2759"/>
<dbReference type="Gene3D" id="3.40.50.10810">
    <property type="entry name" value="Tandem AAA-ATPase domain"/>
    <property type="match status" value="1"/>
</dbReference>
<dbReference type="GO" id="GO:0042393">
    <property type="term" value="F:histone binding"/>
    <property type="evidence" value="ECO:0007669"/>
    <property type="project" value="TreeGrafter"/>
</dbReference>
<dbReference type="SMART" id="SM00487">
    <property type="entry name" value="DEXDc"/>
    <property type="match status" value="1"/>
</dbReference>
<comment type="caution">
    <text evidence="13">The sequence shown here is derived from an EMBL/GenBank/DDBJ whole genome shotgun (WGS) entry which is preliminary data.</text>
</comment>
<accession>A0A1Y2E3G9</accession>
<evidence type="ECO:0000259" key="12">
    <source>
        <dbReference type="PROSITE" id="PS51194"/>
    </source>
</evidence>
<evidence type="ECO:0000256" key="7">
    <source>
        <dbReference type="ARBA" id="ARBA00022833"/>
    </source>
</evidence>
<dbReference type="GO" id="GO:0005634">
    <property type="term" value="C:nucleus"/>
    <property type="evidence" value="ECO:0007669"/>
    <property type="project" value="UniProtKB-SubCell"/>
</dbReference>
<keyword evidence="6" id="KW-0378">Hydrolase</keyword>
<evidence type="ECO:0000256" key="9">
    <source>
        <dbReference type="ARBA" id="ARBA00023242"/>
    </source>
</evidence>
<evidence type="ECO:0000256" key="5">
    <source>
        <dbReference type="ARBA" id="ARBA00022771"/>
    </source>
</evidence>
<evidence type="ECO:0000256" key="6">
    <source>
        <dbReference type="ARBA" id="ARBA00022801"/>
    </source>
</evidence>
<keyword evidence="7" id="KW-0862">Zinc</keyword>
<reference evidence="13 14" key="1">
    <citation type="submission" date="2016-07" db="EMBL/GenBank/DDBJ databases">
        <title>Pervasive Adenine N6-methylation of Active Genes in Fungi.</title>
        <authorList>
            <consortium name="DOE Joint Genome Institute"/>
            <person name="Mondo S.J."/>
            <person name="Dannebaum R.O."/>
            <person name="Kuo R.C."/>
            <person name="Labutti K."/>
            <person name="Haridas S."/>
            <person name="Kuo A."/>
            <person name="Salamov A."/>
            <person name="Ahrendt S.R."/>
            <person name="Lipzen A."/>
            <person name="Sullivan W."/>
            <person name="Andreopoulos W.B."/>
            <person name="Clum A."/>
            <person name="Lindquist E."/>
            <person name="Daum C."/>
            <person name="Ramamoorthy G.K."/>
            <person name="Gryganskyi A."/>
            <person name="Culley D."/>
            <person name="Magnuson J.K."/>
            <person name="James T.Y."/>
            <person name="O'Malley M.A."/>
            <person name="Stajich J.E."/>
            <person name="Spatafora J.W."/>
            <person name="Visel A."/>
            <person name="Grigoriev I.V."/>
        </authorList>
    </citation>
    <scope>NUCLEOTIDE SEQUENCE [LARGE SCALE GENOMIC DNA]</scope>
    <source>
        <strain evidence="13 14">CBS 129021</strain>
    </source>
</reference>
<dbReference type="InterPro" id="IPR041684">
    <property type="entry name" value="Znf-PHD-like"/>
</dbReference>
<feature type="compositionally biased region" description="Low complexity" evidence="10">
    <location>
        <begin position="1363"/>
        <end position="1380"/>
    </location>
</feature>
<feature type="compositionally biased region" description="Low complexity" evidence="10">
    <location>
        <begin position="1422"/>
        <end position="1434"/>
    </location>
</feature>
<dbReference type="InParanoid" id="A0A1Y2E3G9"/>
<evidence type="ECO:0000256" key="10">
    <source>
        <dbReference type="SAM" id="MobiDB-lite"/>
    </source>
</evidence>
<feature type="compositionally biased region" description="Polar residues" evidence="10">
    <location>
        <begin position="1402"/>
        <end position="1421"/>
    </location>
</feature>
<feature type="domain" description="Helicase C-terminal" evidence="12">
    <location>
        <begin position="966"/>
        <end position="1142"/>
    </location>
</feature>
<keyword evidence="9" id="KW-0539">Nucleus</keyword>
<feature type="region of interest" description="Disordered" evidence="10">
    <location>
        <begin position="1245"/>
        <end position="1434"/>
    </location>
</feature>
<dbReference type="GO" id="GO:0008270">
    <property type="term" value="F:zinc ion binding"/>
    <property type="evidence" value="ECO:0007669"/>
    <property type="project" value="UniProtKB-KW"/>
</dbReference>
<dbReference type="GO" id="GO:0000785">
    <property type="term" value="C:chromatin"/>
    <property type="evidence" value="ECO:0007669"/>
    <property type="project" value="TreeGrafter"/>
</dbReference>
<dbReference type="Pfam" id="PF15446">
    <property type="entry name" value="zf-PHD-like"/>
    <property type="match status" value="1"/>
</dbReference>
<dbReference type="InterPro" id="IPR000330">
    <property type="entry name" value="SNF2_N"/>
</dbReference>
<protein>
    <submittedName>
        <fullName evidence="13">PHD/FYVE-zinc-finger like domain-domain-containing protein</fullName>
    </submittedName>
</protein>
<dbReference type="PANTHER" id="PTHR45623">
    <property type="entry name" value="CHROMODOMAIN-HELICASE-DNA-BINDING PROTEIN 3-RELATED-RELATED"/>
    <property type="match status" value="1"/>
</dbReference>
<dbReference type="PROSITE" id="PS51192">
    <property type="entry name" value="HELICASE_ATP_BIND_1"/>
    <property type="match status" value="1"/>
</dbReference>
<proteinExistence type="predicted"/>
<dbReference type="InterPro" id="IPR001965">
    <property type="entry name" value="Znf_PHD"/>
</dbReference>
<gene>
    <name evidence="13" type="ORF">BCR38DRAFT_197192</name>
</gene>
<comment type="subcellular location">
    <subcellularLocation>
        <location evidence="1">Nucleus</location>
    </subcellularLocation>
</comment>
<feature type="region of interest" description="Disordered" evidence="10">
    <location>
        <begin position="1204"/>
        <end position="1223"/>
    </location>
</feature>
<evidence type="ECO:0000313" key="13">
    <source>
        <dbReference type="EMBL" id="ORY65415.1"/>
    </source>
</evidence>
<keyword evidence="3" id="KW-0479">Metal-binding</keyword>
<dbReference type="InterPro" id="IPR049730">
    <property type="entry name" value="SNF2/RAD54-like_C"/>
</dbReference>
<feature type="domain" description="Helicase ATP-binding" evidence="11">
    <location>
        <begin position="675"/>
        <end position="846"/>
    </location>
</feature>
<evidence type="ECO:0000256" key="4">
    <source>
        <dbReference type="ARBA" id="ARBA00022741"/>
    </source>
</evidence>
<evidence type="ECO:0000256" key="3">
    <source>
        <dbReference type="ARBA" id="ARBA00022723"/>
    </source>
</evidence>
<dbReference type="Proteomes" id="UP000193689">
    <property type="component" value="Unassembled WGS sequence"/>
</dbReference>
<dbReference type="Pfam" id="PF00271">
    <property type="entry name" value="Helicase_C"/>
    <property type="match status" value="1"/>
</dbReference>
<keyword evidence="8" id="KW-0067">ATP-binding</keyword>
<dbReference type="PANTHER" id="PTHR45623:SF17">
    <property type="entry name" value="CHROMODOMAIN-HELICASE-DNA-BINDING PROTEIN 3-RELATED"/>
    <property type="match status" value="1"/>
</dbReference>
<name>A0A1Y2E3G9_9PEZI</name>
<dbReference type="InterPro" id="IPR001650">
    <property type="entry name" value="Helicase_C-like"/>
</dbReference>
<dbReference type="GO" id="GO:0016887">
    <property type="term" value="F:ATP hydrolysis activity"/>
    <property type="evidence" value="ECO:0007669"/>
    <property type="project" value="TreeGrafter"/>
</dbReference>
<dbReference type="InterPro" id="IPR014001">
    <property type="entry name" value="Helicase_ATP-bd"/>
</dbReference>
<dbReference type="InterPro" id="IPR038718">
    <property type="entry name" value="SNF2-like_sf"/>
</dbReference>
<dbReference type="CDD" id="cd18793">
    <property type="entry name" value="SF2_C_SNF"/>
    <property type="match status" value="1"/>
</dbReference>
<dbReference type="Pfam" id="PF00176">
    <property type="entry name" value="SNF2-rel_dom"/>
    <property type="match status" value="1"/>
</dbReference>
<dbReference type="SMART" id="SM00249">
    <property type="entry name" value="PHD"/>
    <property type="match status" value="2"/>
</dbReference>
<organism evidence="13 14">
    <name type="scientific">Pseudomassariella vexata</name>
    <dbReference type="NCBI Taxonomy" id="1141098"/>
    <lineage>
        <taxon>Eukaryota</taxon>
        <taxon>Fungi</taxon>
        <taxon>Dikarya</taxon>
        <taxon>Ascomycota</taxon>
        <taxon>Pezizomycotina</taxon>
        <taxon>Sordariomycetes</taxon>
        <taxon>Xylariomycetidae</taxon>
        <taxon>Amphisphaeriales</taxon>
        <taxon>Pseudomassariaceae</taxon>
        <taxon>Pseudomassariella</taxon>
    </lineage>
</organism>
<dbReference type="Gene3D" id="3.40.50.300">
    <property type="entry name" value="P-loop containing nucleotide triphosphate hydrolases"/>
    <property type="match status" value="1"/>
</dbReference>
<keyword evidence="14" id="KW-1185">Reference proteome</keyword>
<evidence type="ECO:0000256" key="8">
    <source>
        <dbReference type="ARBA" id="ARBA00022840"/>
    </source>
</evidence>
<feature type="region of interest" description="Disordered" evidence="10">
    <location>
        <begin position="20"/>
        <end position="179"/>
    </location>
</feature>
<dbReference type="SUPFAM" id="SSF52540">
    <property type="entry name" value="P-loop containing nucleoside triphosphate hydrolases"/>
    <property type="match status" value="2"/>
</dbReference>
<feature type="region of interest" description="Disordered" evidence="10">
    <location>
        <begin position="198"/>
        <end position="251"/>
    </location>
</feature>
<dbReference type="SUPFAM" id="SSF57903">
    <property type="entry name" value="FYVE/PHD zinc finger"/>
    <property type="match status" value="1"/>
</dbReference>
<evidence type="ECO:0000256" key="2">
    <source>
        <dbReference type="ARBA" id="ARBA00011353"/>
    </source>
</evidence>
<dbReference type="CDD" id="cd15489">
    <property type="entry name" value="PHD_SF"/>
    <property type="match status" value="1"/>
</dbReference>
<keyword evidence="4" id="KW-0547">Nucleotide-binding</keyword>
<dbReference type="CDD" id="cd17919">
    <property type="entry name" value="DEXHc_Snf"/>
    <property type="match status" value="1"/>
</dbReference>
<sequence>MVAFDDIITYPNGDRTLRSFHRDQEFGLERMRMGRQSSKRPRPEDDYTEDGGSDDSDTYHTTKKGARALERPSLRRSTRHEYESDDSDIEDDLRKHSRTAIGVPVRRSTRQTVSRQQSIDDEPDFRNDQELQGFQLSDEEDDKPKTGVGSNRRTTRPKRVAFPTYTAPGYSEDELANVNSSDDGCAFVPVISDLAPTNTRNSARKRKGRVSYSSQSRNNNNDRESSIEFEETPNRRSGRSNRNTKSMKVPDEQDEYEIIEKELSAPKHVSVKEIFQSLPDDSKFESFHSTTCDTCQGAANAGKGPFIYCQGCSYSFHRVCLGLRSSRDHRVTKVGPDSFVLQCRICIGMYQKKDENAPNHAMCQSCKKDGLSCAEFSTKKTPKQEEKLRLDNGGEDPITEVNPNLINNTQTLLFRCAACKRGFHFEHLPPLMEHDVISNDVRTERLKEYSAIDWRCKDCYGAPQKIHALVAWRPIDQEAYGNGYTCAEVPEDEKQYLVKWEGRSHFHDIWMPGGWVFGAAASAMRTSFYKRESAMLPKMDTKDAVDEEWLLPDVLLKVKYRHATNRYLTRNQDLARISDVKEVFVKFVGLSYLETVWDSPPHRGSGAPWDAFCAAYEEYVNGVHFPSISGRKMEERIQQYRDLDFATECELETQPPGLKRGKLMEYQMEGLNWLLYNFHSKHSVILADEMGLGKTVQVVAFISALVQDKPNCWPFLIVVPNSTCPNWRRELKHWAPELRVVAYHGGKGAQDLVFRNELFPDGVKDGMKAHAVIMSYEAAVDAKATFRSVKWAGLIVDEGQRLKNERSLLYLALQDMNVPFRLLLTGTPLQNNKRELFNLMQFIDENLSAEKLDEKYQDLTKDKIAELHKLIRPYFLRRTKAQVLKFLPPMAQIIIPLTMTVLQQKLSKSIMARNPDLIRAIMSKSKVKQGERKSLTNILMELRQVLCHPFLFNQDVEDRFVTDPVKVQQNLVEASGKLLLLNIMLPKLAAKGHRVLIFSQFLHSLTIIEDFLTALGLEHARIDGSMSALEKQKRIDAYNAPDSPLFAMLLSTRAGGVGINLATADTVIIYDPDFNPHQDIQALSRAHRIGQKDKVLCFQLMTKDTVEEKIMQIGRKKMALDHALIESMDAEDDIGESLESILKHGAETLFTDTSKNNIIYDEASVEKLIDRSQMESTDTGDDESAESQFSFARVWANDSGTLKANVDDEVDNSDDEKPRQIDANTWENILKHREEEHQRELALKQQEYGRGARRRGTQSVHYDRPRGQDSDRSDDDIEGDELYIDANDVESEKEDDADDDYGGAASKSNSTKAPDLDAQQPHLRPPPESKVSWLVDLSKPARPQKQQSPRPLRQTPVPPPMIPARTVAVTAAARPAQRTQPPKPNPPGTNGNFVVAIPSVPPTSAYTPTSNTGTLQRSPAVSNGTSSTNKTNNNANSQAQAPCFICQQHHAHLSCINLNSEISLRIAIDSLRTWQGSNQAIVQATRASLTKRLREVTQGKPK</sequence>
<evidence type="ECO:0000256" key="1">
    <source>
        <dbReference type="ARBA" id="ARBA00004123"/>
    </source>
</evidence>
<dbReference type="InterPro" id="IPR016197">
    <property type="entry name" value="Chromo-like_dom_sf"/>
</dbReference>
<dbReference type="STRING" id="1141098.A0A1Y2E3G9"/>
<dbReference type="GO" id="GO:0003682">
    <property type="term" value="F:chromatin binding"/>
    <property type="evidence" value="ECO:0007669"/>
    <property type="project" value="TreeGrafter"/>
</dbReference>
<dbReference type="RefSeq" id="XP_040716567.1">
    <property type="nucleotide sequence ID" value="XM_040854066.1"/>
</dbReference>
<feature type="compositionally biased region" description="Basic and acidic residues" evidence="10">
    <location>
        <begin position="20"/>
        <end position="32"/>
    </location>
</feature>
<comment type="subunit">
    <text evidence="2">Component of the NuA4 histone acetyltransferase complex.</text>
</comment>